<keyword evidence="5 6" id="KW-0472">Membrane</keyword>
<proteinExistence type="predicted"/>
<keyword evidence="10" id="KW-1185">Reference proteome</keyword>
<dbReference type="InterPro" id="IPR025857">
    <property type="entry name" value="MacB_PCD"/>
</dbReference>
<dbReference type="RefSeq" id="WP_342630073.1">
    <property type="nucleotide sequence ID" value="NZ_CP152276.1"/>
</dbReference>
<feature type="transmembrane region" description="Helical" evidence="6">
    <location>
        <begin position="290"/>
        <end position="313"/>
    </location>
</feature>
<evidence type="ECO:0000256" key="1">
    <source>
        <dbReference type="ARBA" id="ARBA00004651"/>
    </source>
</evidence>
<protein>
    <submittedName>
        <fullName evidence="9">ABC transporter permease</fullName>
    </submittedName>
</protein>
<evidence type="ECO:0000313" key="10">
    <source>
        <dbReference type="Proteomes" id="UP001449795"/>
    </source>
</evidence>
<comment type="subcellular location">
    <subcellularLocation>
        <location evidence="1">Cell membrane</location>
        <topology evidence="1">Multi-pass membrane protein</topology>
    </subcellularLocation>
</comment>
<keyword evidence="3 6" id="KW-0812">Transmembrane</keyword>
<dbReference type="Proteomes" id="UP001449795">
    <property type="component" value="Chromosome"/>
</dbReference>
<dbReference type="EMBL" id="CP152276">
    <property type="protein sequence ID" value="XAE44880.1"/>
    <property type="molecule type" value="Genomic_DNA"/>
</dbReference>
<accession>A0ABZ3DB02</accession>
<keyword evidence="4 6" id="KW-1133">Transmembrane helix</keyword>
<reference evidence="9 10" key="1">
    <citation type="submission" date="2024-04" db="EMBL/GenBank/DDBJ databases">
        <title>Complete genome sequence of Nguyenibacter vanlangesis HBCM-1154, a strain capable of nitrogen fixation, IAA production, and phosphorus solubilization isolated from sugarcane soil.</title>
        <authorList>
            <person name="MY HANH P."/>
        </authorList>
    </citation>
    <scope>NUCLEOTIDE SEQUENCE [LARGE SCALE GENOMIC DNA]</scope>
    <source>
        <strain evidence="9 10">HBCM 1154</strain>
    </source>
</reference>
<dbReference type="PANTHER" id="PTHR30572">
    <property type="entry name" value="MEMBRANE COMPONENT OF TRANSPORTER-RELATED"/>
    <property type="match status" value="1"/>
</dbReference>
<evidence type="ECO:0000256" key="4">
    <source>
        <dbReference type="ARBA" id="ARBA00022989"/>
    </source>
</evidence>
<evidence type="ECO:0000256" key="3">
    <source>
        <dbReference type="ARBA" id="ARBA00022692"/>
    </source>
</evidence>
<dbReference type="InterPro" id="IPR003838">
    <property type="entry name" value="ABC3_permease_C"/>
</dbReference>
<name>A0ABZ3DB02_9PROT</name>
<organism evidence="9 10">
    <name type="scientific">Nguyenibacter vanlangensis</name>
    <dbReference type="NCBI Taxonomy" id="1216886"/>
    <lineage>
        <taxon>Bacteria</taxon>
        <taxon>Pseudomonadati</taxon>
        <taxon>Pseudomonadota</taxon>
        <taxon>Alphaproteobacteria</taxon>
        <taxon>Acetobacterales</taxon>
        <taxon>Acetobacteraceae</taxon>
        <taxon>Nguyenibacter</taxon>
    </lineage>
</organism>
<feature type="domain" description="MacB-like periplasmic core" evidence="8">
    <location>
        <begin position="21"/>
        <end position="248"/>
    </location>
</feature>
<dbReference type="Pfam" id="PF02687">
    <property type="entry name" value="FtsX"/>
    <property type="match status" value="2"/>
</dbReference>
<evidence type="ECO:0000256" key="5">
    <source>
        <dbReference type="ARBA" id="ARBA00023136"/>
    </source>
</evidence>
<feature type="transmembrane region" description="Helical" evidence="6">
    <location>
        <begin position="693"/>
        <end position="716"/>
    </location>
</feature>
<feature type="transmembrane region" description="Helical" evidence="6">
    <location>
        <begin position="428"/>
        <end position="450"/>
    </location>
</feature>
<feature type="transmembrane region" description="Helical" evidence="6">
    <location>
        <begin position="20"/>
        <end position="41"/>
    </location>
</feature>
<sequence length="816" mass="88023">MLLHGMLTFCRMLSRHRLYAVLNIGGLGLGIAVFLLLSLVVRYEYGYDRFWPDQADIYRLDQLWAHSVGVPGDRTDFSTYRARDALRAEFPQIRASSRLIPQQVTLIAPPSDLRNGGARTMGSEQIQFVDPELPDVLALPVIDGQRAEALAAPDRIVLSARLARKYFGTIHAVGRTMRMVVDGSAQTYVVSAVFRDLPLASTYRIDAAAPIPERIRGQRSLNLWAAGTGVTLLRFSDRMGMQAVAARLGDFIARHSNDAPTLQYTRGFALTPLADMHFRDATAGADRDSVLALGIVGVLALLAATINYVNLATARAMLRAREVAMRKTLGASRALLTIQFLGEAVAMVALAALLGLALTELALPPLNMLCGWQVAISYGWLLPRLALLVVVAGVGAGLYPALVLAAYAPARILAAARMPSMGRMGTRIRAILVGAQFVFAIGFAICALVIDLQVAHLRDADRGFRRDGLIIVSSMADDALRPRQQTLLDSFAKLPGVLSVTQSDRAPGNDLLSMQSVWRPGAANRQQELVQQHVGRDYFRTYATPLLAGRLFDDAHGTDIAPEDRDDPRASNIVINRSAAAALGFASPDAAIGRPVTAQIGTGTAPRTIIGVVADARFGSGTRPVEPQFYYYQPGIIGGSNAAIRFAGPTERAMLAALARGWRQLVPDIQFDAASADDRLARFYQPDQRRGQLFTAGAVVAIAISCLGLYGLSAFNATRRLGEIGIRKTLGAGTADVLRLLLVQFIRPVAVSALVAWPVAWLAMRTWLAGFDQRIALSPLYFLAVTLGAVALAAATVLGQTIRVARAEPARALRHD</sequence>
<keyword evidence="2" id="KW-1003">Cell membrane</keyword>
<gene>
    <name evidence="9" type="ORF">AAC691_10890</name>
</gene>
<dbReference type="InterPro" id="IPR050250">
    <property type="entry name" value="Macrolide_Exporter_MacB"/>
</dbReference>
<evidence type="ECO:0000313" key="9">
    <source>
        <dbReference type="EMBL" id="XAE44880.1"/>
    </source>
</evidence>
<dbReference type="Pfam" id="PF12704">
    <property type="entry name" value="MacB_PCD"/>
    <property type="match status" value="1"/>
</dbReference>
<feature type="transmembrane region" description="Helical" evidence="6">
    <location>
        <begin position="385"/>
        <end position="407"/>
    </location>
</feature>
<evidence type="ECO:0000259" key="7">
    <source>
        <dbReference type="Pfam" id="PF02687"/>
    </source>
</evidence>
<evidence type="ECO:0000256" key="6">
    <source>
        <dbReference type="SAM" id="Phobius"/>
    </source>
</evidence>
<feature type="domain" description="ABC3 transporter permease C-terminal" evidence="7">
    <location>
        <begin position="295"/>
        <end position="405"/>
    </location>
</feature>
<feature type="transmembrane region" description="Helical" evidence="6">
    <location>
        <begin position="780"/>
        <end position="799"/>
    </location>
</feature>
<feature type="transmembrane region" description="Helical" evidence="6">
    <location>
        <begin position="737"/>
        <end position="760"/>
    </location>
</feature>
<dbReference type="PANTHER" id="PTHR30572:SF18">
    <property type="entry name" value="ABC-TYPE MACROLIDE FAMILY EXPORT SYSTEM PERMEASE COMPONENT 2"/>
    <property type="match status" value="1"/>
</dbReference>
<evidence type="ECO:0000259" key="8">
    <source>
        <dbReference type="Pfam" id="PF12704"/>
    </source>
</evidence>
<feature type="transmembrane region" description="Helical" evidence="6">
    <location>
        <begin position="334"/>
        <end position="358"/>
    </location>
</feature>
<evidence type="ECO:0000256" key="2">
    <source>
        <dbReference type="ARBA" id="ARBA00022475"/>
    </source>
</evidence>
<feature type="domain" description="ABC3 transporter permease C-terminal" evidence="7">
    <location>
        <begin position="698"/>
        <end position="809"/>
    </location>
</feature>